<evidence type="ECO:0000313" key="2">
    <source>
        <dbReference type="Proteomes" id="UP000028401"/>
    </source>
</evidence>
<dbReference type="Proteomes" id="UP000028401">
    <property type="component" value="Unassembled WGS sequence"/>
</dbReference>
<dbReference type="RefSeq" id="WP_042748157.1">
    <property type="nucleotide sequence ID" value="NZ_AZSI01000026.1"/>
</dbReference>
<dbReference type="PATRIC" id="fig|1415168.3.peg.1233"/>
<dbReference type="EMBL" id="AZSI01000026">
    <property type="protein sequence ID" value="KEY62680.1"/>
    <property type="molecule type" value="Genomic_DNA"/>
</dbReference>
<sequence>MTVSEARSEFLDFVKTLVSTGSYTLADILSNDFSTVVSVVGAKIISNDGSADEPKQEKVLSLWEFGQSLK</sequence>
<protein>
    <submittedName>
        <fullName evidence="1">Uncharacterized protein</fullName>
    </submittedName>
</protein>
<dbReference type="AlphaFoldDB" id="A0A084ABK1"/>
<reference evidence="1 2" key="1">
    <citation type="submission" date="2014-06" db="EMBL/GenBank/DDBJ databases">
        <title>Draft genome sequence of the putrescine producing strain Lactococcus lactis subsp cremoris GE214.</title>
        <authorList>
            <person name="Ladero V."/>
            <person name="Linares D.M."/>
            <person name="del Rio B."/>
            <person name="Mayo B."/>
            <person name="Martin M.C."/>
            <person name="Fernandez M."/>
            <person name="Alvarez M.A."/>
        </authorList>
    </citation>
    <scope>NUCLEOTIDE SEQUENCE [LARGE SCALE GENOMIC DNA]</scope>
    <source>
        <strain evidence="1 2">GE214</strain>
    </source>
</reference>
<evidence type="ECO:0000313" key="1">
    <source>
        <dbReference type="EMBL" id="KEY62680.1"/>
    </source>
</evidence>
<proteinExistence type="predicted"/>
<name>A0A084ABK1_LACLC</name>
<comment type="caution">
    <text evidence="1">The sequence shown here is derived from an EMBL/GenBank/DDBJ whole genome shotgun (WGS) entry which is preliminary data.</text>
</comment>
<organism evidence="1 2">
    <name type="scientific">Lactococcus cremoris subsp. cremoris GE214</name>
    <dbReference type="NCBI Taxonomy" id="1415168"/>
    <lineage>
        <taxon>Bacteria</taxon>
        <taxon>Bacillati</taxon>
        <taxon>Bacillota</taxon>
        <taxon>Bacilli</taxon>
        <taxon>Lactobacillales</taxon>
        <taxon>Streptococcaceae</taxon>
        <taxon>Lactococcus</taxon>
        <taxon>Lactococcus cremoris subsp. cremoris</taxon>
    </lineage>
</organism>
<accession>A0A084ABK1</accession>
<gene>
    <name evidence="1" type="ORF">U725_01153</name>
</gene>